<dbReference type="PANTHER" id="PTHR43727">
    <property type="entry name" value="DIAMINOPIMELATE DECARBOXYLASE"/>
    <property type="match status" value="1"/>
</dbReference>
<evidence type="ECO:0000256" key="8">
    <source>
        <dbReference type="ARBA" id="ARBA00025802"/>
    </source>
</evidence>
<comment type="catalytic activity">
    <reaction evidence="10">
        <text>carboxynorspermidine + H(+) = norspermidine + CO2</text>
        <dbReference type="Rhea" id="RHEA:34099"/>
        <dbReference type="ChEBI" id="CHEBI:15378"/>
        <dbReference type="ChEBI" id="CHEBI:16526"/>
        <dbReference type="ChEBI" id="CHEBI:57920"/>
        <dbReference type="ChEBI" id="CHEBI:65070"/>
        <dbReference type="EC" id="4.1.1.96"/>
    </reaction>
</comment>
<dbReference type="GO" id="GO:0045312">
    <property type="term" value="P:nor-spermidine biosynthetic process"/>
    <property type="evidence" value="ECO:0007669"/>
    <property type="project" value="InterPro"/>
</dbReference>
<evidence type="ECO:0000256" key="7">
    <source>
        <dbReference type="ARBA" id="ARBA00023239"/>
    </source>
</evidence>
<feature type="binding site" evidence="11">
    <location>
        <position position="276"/>
    </location>
    <ligand>
        <name>substrate</name>
    </ligand>
</feature>
<evidence type="ECO:0000256" key="9">
    <source>
        <dbReference type="ARBA" id="ARBA00047351"/>
    </source>
</evidence>
<dbReference type="Gene3D" id="3.20.20.10">
    <property type="entry name" value="Alanine racemase"/>
    <property type="match status" value="1"/>
</dbReference>
<evidence type="ECO:0000256" key="2">
    <source>
        <dbReference type="ARBA" id="ARBA00012259"/>
    </source>
</evidence>
<keyword evidence="4" id="KW-0210">Decarboxylase</keyword>
<dbReference type="InterPro" id="IPR029066">
    <property type="entry name" value="PLP-binding_barrel"/>
</dbReference>
<dbReference type="CDD" id="cd06829">
    <property type="entry name" value="PLPDE_III_CANSDC"/>
    <property type="match status" value="1"/>
</dbReference>
<reference evidence="13" key="1">
    <citation type="submission" date="2020-01" db="EMBL/GenBank/DDBJ databases">
        <authorList>
            <person name="Meier V. D."/>
            <person name="Meier V D."/>
        </authorList>
    </citation>
    <scope>NUCLEOTIDE SEQUENCE</scope>
    <source>
        <strain evidence="13">HLG_WM_MAG_03</strain>
    </source>
</reference>
<comment type="catalytic activity">
    <reaction evidence="9">
        <text>carboxyspermidine + H(+) = spermidine + CO2</text>
        <dbReference type="Rhea" id="RHEA:34095"/>
        <dbReference type="ChEBI" id="CHEBI:15378"/>
        <dbReference type="ChEBI" id="CHEBI:16526"/>
        <dbReference type="ChEBI" id="CHEBI:57834"/>
        <dbReference type="ChEBI" id="CHEBI:65072"/>
        <dbReference type="EC" id="4.1.1.96"/>
    </reaction>
</comment>
<dbReference type="GO" id="GO:0008836">
    <property type="term" value="F:diaminopimelate decarboxylase activity"/>
    <property type="evidence" value="ECO:0007669"/>
    <property type="project" value="TreeGrafter"/>
</dbReference>
<dbReference type="PANTHER" id="PTHR43727:SF1">
    <property type="entry name" value="CARBOXYNORSPERMIDINE_CARBOXYSPERMIDINE DECARBOXYLASE"/>
    <property type="match status" value="1"/>
</dbReference>
<accession>A0A6S6S1R1</accession>
<dbReference type="PIRSF" id="PIRSF038941">
    <property type="entry name" value="NspC"/>
    <property type="match status" value="1"/>
</dbReference>
<evidence type="ECO:0000256" key="4">
    <source>
        <dbReference type="ARBA" id="ARBA00022793"/>
    </source>
</evidence>
<feature type="domain" description="Orn/DAP/Arg decarboxylase 2 C-terminal" evidence="12">
    <location>
        <begin position="201"/>
        <end position="331"/>
    </location>
</feature>
<dbReference type="InterPro" id="IPR022643">
    <property type="entry name" value="De-COase2_C"/>
</dbReference>
<dbReference type="GO" id="GO:0008295">
    <property type="term" value="P:spermidine biosynthetic process"/>
    <property type="evidence" value="ECO:0007669"/>
    <property type="project" value="UniProtKB-KW"/>
</dbReference>
<dbReference type="Pfam" id="PF00278">
    <property type="entry name" value="Orn_DAP_Arg_deC"/>
    <property type="match status" value="1"/>
</dbReference>
<evidence type="ECO:0000256" key="10">
    <source>
        <dbReference type="ARBA" id="ARBA00047389"/>
    </source>
</evidence>
<keyword evidence="7 13" id="KW-0456">Lyase</keyword>
<gene>
    <name evidence="13" type="ORF">HELGO_WM30193</name>
</gene>
<keyword evidence="6" id="KW-0745">Spermidine biosynthesis</keyword>
<evidence type="ECO:0000256" key="6">
    <source>
        <dbReference type="ARBA" id="ARBA00023066"/>
    </source>
</evidence>
<dbReference type="AlphaFoldDB" id="A0A6S6S1R1"/>
<dbReference type="NCBIfam" id="TIGR01047">
    <property type="entry name" value="nspC"/>
    <property type="match status" value="1"/>
</dbReference>
<comment type="cofactor">
    <cofactor evidence="1">
        <name>pyridoxal 5'-phosphate</name>
        <dbReference type="ChEBI" id="CHEBI:597326"/>
    </cofactor>
</comment>
<protein>
    <recommendedName>
        <fullName evidence="3">Carboxynorspermidine/carboxyspermidine decarboxylase</fullName>
        <ecNumber evidence="2">4.1.1.96</ecNumber>
    </recommendedName>
</protein>
<organism evidence="13">
    <name type="scientific">uncultured Sulfurovum sp</name>
    <dbReference type="NCBI Taxonomy" id="269237"/>
    <lineage>
        <taxon>Bacteria</taxon>
        <taxon>Pseudomonadati</taxon>
        <taxon>Campylobacterota</taxon>
        <taxon>Epsilonproteobacteria</taxon>
        <taxon>Campylobacterales</taxon>
        <taxon>Sulfurovaceae</taxon>
        <taxon>Sulfurovum</taxon>
        <taxon>environmental samples</taxon>
    </lineage>
</organism>
<name>A0A6S6S1R1_9BACT</name>
<dbReference type="SUPFAM" id="SSF50621">
    <property type="entry name" value="Alanine racemase C-terminal domain-like"/>
    <property type="match status" value="1"/>
</dbReference>
<evidence type="ECO:0000313" key="13">
    <source>
        <dbReference type="EMBL" id="CAA6799262.1"/>
    </source>
</evidence>
<dbReference type="InterPro" id="IPR009006">
    <property type="entry name" value="Ala_racemase/Decarboxylase_C"/>
</dbReference>
<evidence type="ECO:0000259" key="12">
    <source>
        <dbReference type="Pfam" id="PF00278"/>
    </source>
</evidence>
<dbReference type="SUPFAM" id="SSF51419">
    <property type="entry name" value="PLP-binding barrel"/>
    <property type="match status" value="1"/>
</dbReference>
<sequence length="376" mass="42485">MQTPYWLLEEQLLENNLKTLTHIKEQTGVKILLALKGYALWKSFPLVSKYLDGCCASGLQEAKLSHETFQKETHTYSPAFKEEDIEEIAKISHHLVFNSPSQFQRFSSLAKEHNPNISLGLRVNPEYSESPVELYNPCGAYSRLGTTIDNFDRLLISEIGQSVDGFHFHALCEQDSSALENVLVAFETKFGTYLNKLKWVNFGGGHHITRKGYDVEKLIKLLNNFKNKYPHLEIYLEPGEAVGWETGTLVTSVLDIVHNKMEIAILDTSAEAQMPDTIIMPYRAEVRGSGTAGEKKHTYRLAGNTCLAGDIMGDYSFDTPLQIGDKIIFEDQMHYTMVKASTFNGVPLPSIVIKRLDGTMEVVREFGYEDFKNRLS</sequence>
<dbReference type="InterPro" id="IPR005730">
    <property type="entry name" value="Nsp_de-COase"/>
</dbReference>
<proteinExistence type="inferred from homology"/>
<dbReference type="Gene3D" id="2.40.37.10">
    <property type="entry name" value="Lyase, Ornithine Decarboxylase, Chain A, domain 1"/>
    <property type="match status" value="1"/>
</dbReference>
<comment type="similarity">
    <text evidence="8">Belongs to the Orn/Lys/Arg decarboxylase class-II family. NspC subfamily.</text>
</comment>
<feature type="binding site" evidence="11">
    <location>
        <position position="240"/>
    </location>
    <ligand>
        <name>substrate</name>
    </ligand>
</feature>
<evidence type="ECO:0000256" key="11">
    <source>
        <dbReference type="PIRSR" id="PIRSR038941-1"/>
    </source>
</evidence>
<dbReference type="EC" id="4.1.1.96" evidence="2"/>
<dbReference type="EMBL" id="CACVAR010000037">
    <property type="protein sequence ID" value="CAA6799262.1"/>
    <property type="molecule type" value="Genomic_DNA"/>
</dbReference>
<dbReference type="FunFam" id="3.20.20.10:FF:000012">
    <property type="entry name" value="Carboxynorspermidine/carboxyspermidine decarboxylase"/>
    <property type="match status" value="1"/>
</dbReference>
<evidence type="ECO:0000256" key="1">
    <source>
        <dbReference type="ARBA" id="ARBA00001933"/>
    </source>
</evidence>
<evidence type="ECO:0000256" key="3">
    <source>
        <dbReference type="ARBA" id="ARBA00013633"/>
    </source>
</evidence>
<keyword evidence="5" id="KW-0663">Pyridoxal phosphate</keyword>
<dbReference type="GO" id="GO:0009089">
    <property type="term" value="P:lysine biosynthetic process via diaminopimelate"/>
    <property type="evidence" value="ECO:0007669"/>
    <property type="project" value="TreeGrafter"/>
</dbReference>
<evidence type="ECO:0000256" key="5">
    <source>
        <dbReference type="ARBA" id="ARBA00022898"/>
    </source>
</evidence>